<evidence type="ECO:0000256" key="1">
    <source>
        <dbReference type="SAM" id="MobiDB-lite"/>
    </source>
</evidence>
<dbReference type="AlphaFoldDB" id="A0A8H7NWW9"/>
<feature type="compositionally biased region" description="Basic residues" evidence="1">
    <location>
        <begin position="79"/>
        <end position="89"/>
    </location>
</feature>
<accession>A0A8H7NWW9</accession>
<dbReference type="Proteomes" id="UP000639403">
    <property type="component" value="Unassembled WGS sequence"/>
</dbReference>
<comment type="caution">
    <text evidence="2">The sequence shown here is derived from an EMBL/GenBank/DDBJ whole genome shotgun (WGS) entry which is preliminary data.</text>
</comment>
<sequence length="89" mass="10031">MPNLPYPSFQIPLTISAWSVIGAPIDNVWQILVDFTSFPNGTSEEPLPNQTPRKGSYFLMGVHIPPTSDRSHTPTPRSTQRRTVWRGKI</sequence>
<gene>
    <name evidence="2" type="ORF">IEO21_08319</name>
</gene>
<protein>
    <submittedName>
        <fullName evidence="2">Uncharacterized protein</fullName>
    </submittedName>
</protein>
<name>A0A8H7NWW9_9APHY</name>
<reference evidence="2" key="2">
    <citation type="journal article" name="Front. Microbiol.">
        <title>Degradative Capacity of Two Strains of Rhodonia placenta: From Phenotype to Genotype.</title>
        <authorList>
            <person name="Kolle M."/>
            <person name="Horta M.A.C."/>
            <person name="Nowrousian M."/>
            <person name="Ohm R.A."/>
            <person name="Benz J.P."/>
            <person name="Pilgard A."/>
        </authorList>
    </citation>
    <scope>NUCLEOTIDE SEQUENCE</scope>
    <source>
        <strain evidence="2">FPRL280</strain>
    </source>
</reference>
<dbReference type="EMBL" id="JADOXO010000287">
    <property type="protein sequence ID" value="KAF9807204.1"/>
    <property type="molecule type" value="Genomic_DNA"/>
</dbReference>
<organism evidence="2 3">
    <name type="scientific">Rhodonia placenta</name>
    <dbReference type="NCBI Taxonomy" id="104341"/>
    <lineage>
        <taxon>Eukaryota</taxon>
        <taxon>Fungi</taxon>
        <taxon>Dikarya</taxon>
        <taxon>Basidiomycota</taxon>
        <taxon>Agaricomycotina</taxon>
        <taxon>Agaricomycetes</taxon>
        <taxon>Polyporales</taxon>
        <taxon>Adustoporiaceae</taxon>
        <taxon>Rhodonia</taxon>
    </lineage>
</organism>
<evidence type="ECO:0000313" key="2">
    <source>
        <dbReference type="EMBL" id="KAF9807204.1"/>
    </source>
</evidence>
<proteinExistence type="predicted"/>
<reference evidence="2" key="1">
    <citation type="submission" date="2020-11" db="EMBL/GenBank/DDBJ databases">
        <authorList>
            <person name="Koelle M."/>
            <person name="Horta M.A.C."/>
            <person name="Nowrousian M."/>
            <person name="Ohm R.A."/>
            <person name="Benz P."/>
            <person name="Pilgard A."/>
        </authorList>
    </citation>
    <scope>NUCLEOTIDE SEQUENCE</scope>
    <source>
        <strain evidence="2">FPRL280</strain>
    </source>
</reference>
<feature type="region of interest" description="Disordered" evidence="1">
    <location>
        <begin position="65"/>
        <end position="89"/>
    </location>
</feature>
<evidence type="ECO:0000313" key="3">
    <source>
        <dbReference type="Proteomes" id="UP000639403"/>
    </source>
</evidence>